<evidence type="ECO:0000313" key="1">
    <source>
        <dbReference type="EMBL" id="SIT39993.1"/>
    </source>
</evidence>
<dbReference type="AlphaFoldDB" id="A0A1N7RY07"/>
<accession>A0A1N7RY07</accession>
<organism evidence="1 2">
    <name type="scientific">Paraburkholderia ribeironis</name>
    <dbReference type="NCBI Taxonomy" id="1247936"/>
    <lineage>
        <taxon>Bacteria</taxon>
        <taxon>Pseudomonadati</taxon>
        <taxon>Pseudomonadota</taxon>
        <taxon>Betaproteobacteria</taxon>
        <taxon>Burkholderiales</taxon>
        <taxon>Burkholderiaceae</taxon>
        <taxon>Paraburkholderia</taxon>
    </lineage>
</organism>
<name>A0A1N7RY07_9BURK</name>
<dbReference type="Proteomes" id="UP000187012">
    <property type="component" value="Unassembled WGS sequence"/>
</dbReference>
<protein>
    <submittedName>
        <fullName evidence="1">Uncharacterized protein</fullName>
    </submittedName>
</protein>
<dbReference type="EMBL" id="CYGX02000024">
    <property type="protein sequence ID" value="SIT39993.1"/>
    <property type="molecule type" value="Genomic_DNA"/>
</dbReference>
<gene>
    <name evidence="1" type="ORF">BN2475_240016</name>
</gene>
<sequence>MPQSGTPVYGNRAITREQIMNKPKHAADALCRLPAAFADVEPGIWAGSLLATRKVSRAHHRAEWPG</sequence>
<proteinExistence type="predicted"/>
<evidence type="ECO:0000313" key="2">
    <source>
        <dbReference type="Proteomes" id="UP000187012"/>
    </source>
</evidence>
<dbReference type="STRING" id="1247936.BN2475_240016"/>
<reference evidence="1 2" key="1">
    <citation type="submission" date="2016-12" db="EMBL/GenBank/DDBJ databases">
        <authorList>
            <person name="Song W.-J."/>
            <person name="Kurnit D.M."/>
        </authorList>
    </citation>
    <scope>NUCLEOTIDE SEQUENCE [LARGE SCALE GENOMIC DNA]</scope>
    <source>
        <strain evidence="1 2">STM7296</strain>
    </source>
</reference>
<keyword evidence="2" id="KW-1185">Reference proteome</keyword>